<feature type="domain" description="DUF6933" evidence="1">
    <location>
        <begin position="36"/>
        <end position="191"/>
    </location>
</feature>
<gene>
    <name evidence="2" type="ORF">C7389_11043</name>
</gene>
<keyword evidence="3" id="KW-1185">Reference proteome</keyword>
<sequence>MLIFNCSRAFADFLEPAARHGVETLVTPAPSPDPDEDAAALRTGAAPVQQWLVHLVRLRRKPCVLAMELRTRYAMVFTGLKKGDAAGFINALIERLANEMAFAANEAGMALHPQAPIARFLAHHHAFRFFLRAHRSAQAHLKEIAWQLAHCSDEAGGLPVGHEACAAVDAIANRTPRKTSTSEDYFYPGEEMLVDWLITYYAGVAPDREALLDKISRGKRNRRCA</sequence>
<dbReference type="EMBL" id="SNVV01000010">
    <property type="protein sequence ID" value="TDN49950.1"/>
    <property type="molecule type" value="Genomic_DNA"/>
</dbReference>
<dbReference type="RefSeq" id="WP_133591949.1">
    <property type="nucleotide sequence ID" value="NZ_SNVV01000010.1"/>
</dbReference>
<dbReference type="InterPro" id="IPR053864">
    <property type="entry name" value="DUF6933"/>
</dbReference>
<reference evidence="2 3" key="1">
    <citation type="submission" date="2019-03" db="EMBL/GenBank/DDBJ databases">
        <title>Genomic Encyclopedia of Type Strains, Phase IV (KMG-IV): sequencing the most valuable type-strain genomes for metagenomic binning, comparative biology and taxonomic classification.</title>
        <authorList>
            <person name="Goeker M."/>
        </authorList>
    </citation>
    <scope>NUCLEOTIDE SEQUENCE [LARGE SCALE GENOMIC DNA]</scope>
    <source>
        <strain evidence="2 3">DSM 12121</strain>
    </source>
</reference>
<accession>A0A4R6DXB8</accession>
<proteinExistence type="predicted"/>
<dbReference type="OrthoDB" id="6947307at2"/>
<name>A0A4R6DXB8_9RHOO</name>
<evidence type="ECO:0000313" key="2">
    <source>
        <dbReference type="EMBL" id="TDN49950.1"/>
    </source>
</evidence>
<protein>
    <recommendedName>
        <fullName evidence="1">DUF6933 domain-containing protein</fullName>
    </recommendedName>
</protein>
<organism evidence="2 3">
    <name type="scientific">Azoarcus indigens</name>
    <dbReference type="NCBI Taxonomy" id="29545"/>
    <lineage>
        <taxon>Bacteria</taxon>
        <taxon>Pseudomonadati</taxon>
        <taxon>Pseudomonadota</taxon>
        <taxon>Betaproteobacteria</taxon>
        <taxon>Rhodocyclales</taxon>
        <taxon>Zoogloeaceae</taxon>
        <taxon>Azoarcus</taxon>
    </lineage>
</organism>
<dbReference type="Proteomes" id="UP000295129">
    <property type="component" value="Unassembled WGS sequence"/>
</dbReference>
<evidence type="ECO:0000259" key="1">
    <source>
        <dbReference type="Pfam" id="PF22016"/>
    </source>
</evidence>
<comment type="caution">
    <text evidence="2">The sequence shown here is derived from an EMBL/GenBank/DDBJ whole genome shotgun (WGS) entry which is preliminary data.</text>
</comment>
<dbReference type="Pfam" id="PF22016">
    <property type="entry name" value="DUF6933"/>
    <property type="match status" value="1"/>
</dbReference>
<dbReference type="AlphaFoldDB" id="A0A4R6DXB8"/>
<evidence type="ECO:0000313" key="3">
    <source>
        <dbReference type="Proteomes" id="UP000295129"/>
    </source>
</evidence>